<dbReference type="KEGG" id="hli:HLI_12455"/>
<dbReference type="EMBL" id="CP026118">
    <property type="protein sequence ID" value="QAS52946.1"/>
    <property type="molecule type" value="Genomic_DNA"/>
</dbReference>
<dbReference type="AlphaFoldDB" id="A0A410ME96"/>
<gene>
    <name evidence="2" type="ORF">HLI_12455</name>
</gene>
<accession>A0A410ME96</accession>
<dbReference type="RefSeq" id="WP_128525224.1">
    <property type="nucleotide sequence ID" value="NZ_CANLVY010000001.1"/>
</dbReference>
<keyword evidence="1" id="KW-0812">Transmembrane</keyword>
<dbReference type="Proteomes" id="UP000287756">
    <property type="component" value="Chromosome"/>
</dbReference>
<proteinExistence type="predicted"/>
<keyword evidence="1" id="KW-1133">Transmembrane helix</keyword>
<sequence length="68" mass="7434">MSSISWFDWITPTNPVASLFFGILFTIIIGITVWVEARDLKTVVVTTITGIIVTCVGTAILNVIGFYP</sequence>
<keyword evidence="1" id="KW-0472">Membrane</keyword>
<reference evidence="2 3" key="1">
    <citation type="submission" date="2018-01" db="EMBL/GenBank/DDBJ databases">
        <title>The whole genome sequencing and assembly of Halobacillus litoralis ERB031 strain.</title>
        <authorList>
            <person name="Lee S.-J."/>
            <person name="Park M.-K."/>
            <person name="Kim J.-Y."/>
            <person name="Lee Y.-J."/>
            <person name="Yi H."/>
            <person name="Bahn Y.-S."/>
            <person name="Kim J.F."/>
            <person name="Lee D.-W."/>
        </authorList>
    </citation>
    <scope>NUCLEOTIDE SEQUENCE [LARGE SCALE GENOMIC DNA]</scope>
    <source>
        <strain evidence="2 3">ERB 031</strain>
    </source>
</reference>
<organism evidence="2 3">
    <name type="scientific">Halobacillus litoralis</name>
    <dbReference type="NCBI Taxonomy" id="45668"/>
    <lineage>
        <taxon>Bacteria</taxon>
        <taxon>Bacillati</taxon>
        <taxon>Bacillota</taxon>
        <taxon>Bacilli</taxon>
        <taxon>Bacillales</taxon>
        <taxon>Bacillaceae</taxon>
        <taxon>Halobacillus</taxon>
    </lineage>
</organism>
<feature type="transmembrane region" description="Helical" evidence="1">
    <location>
        <begin position="16"/>
        <end position="35"/>
    </location>
</feature>
<feature type="transmembrane region" description="Helical" evidence="1">
    <location>
        <begin position="42"/>
        <end position="67"/>
    </location>
</feature>
<protein>
    <submittedName>
        <fullName evidence="2">Uncharacterized protein</fullName>
    </submittedName>
</protein>
<evidence type="ECO:0000256" key="1">
    <source>
        <dbReference type="SAM" id="Phobius"/>
    </source>
</evidence>
<evidence type="ECO:0000313" key="3">
    <source>
        <dbReference type="Proteomes" id="UP000287756"/>
    </source>
</evidence>
<name>A0A410ME96_9BACI</name>
<evidence type="ECO:0000313" key="2">
    <source>
        <dbReference type="EMBL" id="QAS52946.1"/>
    </source>
</evidence>